<dbReference type="GO" id="GO:0019888">
    <property type="term" value="F:protein phosphatase regulator activity"/>
    <property type="evidence" value="ECO:0007669"/>
    <property type="project" value="InterPro"/>
</dbReference>
<protein>
    <submittedName>
        <fullName evidence="3">PPP4R2-RELATED PROTEIN</fullName>
    </submittedName>
</protein>
<feature type="compositionally biased region" description="Low complexity" evidence="2">
    <location>
        <begin position="500"/>
        <end position="510"/>
    </location>
</feature>
<organism evidence="3 4">
    <name type="scientific">Ceraceosorus bombacis</name>
    <dbReference type="NCBI Taxonomy" id="401625"/>
    <lineage>
        <taxon>Eukaryota</taxon>
        <taxon>Fungi</taxon>
        <taxon>Dikarya</taxon>
        <taxon>Basidiomycota</taxon>
        <taxon>Ustilaginomycotina</taxon>
        <taxon>Exobasidiomycetes</taxon>
        <taxon>Ceraceosorales</taxon>
        <taxon>Ceraceosoraceae</taxon>
        <taxon>Ceraceosorus</taxon>
    </lineage>
</organism>
<feature type="compositionally biased region" description="Low complexity" evidence="2">
    <location>
        <begin position="116"/>
        <end position="132"/>
    </location>
</feature>
<dbReference type="GO" id="GO:0005634">
    <property type="term" value="C:nucleus"/>
    <property type="evidence" value="ECO:0007669"/>
    <property type="project" value="TreeGrafter"/>
</dbReference>
<dbReference type="AlphaFoldDB" id="A0A0N7LAK3"/>
<proteinExistence type="inferred from homology"/>
<evidence type="ECO:0000313" key="4">
    <source>
        <dbReference type="Proteomes" id="UP000054845"/>
    </source>
</evidence>
<dbReference type="OrthoDB" id="3366819at2759"/>
<accession>A0A0N7LAK3</accession>
<dbReference type="EMBL" id="CCYA01000391">
    <property type="protein sequence ID" value="CEH16826.1"/>
    <property type="molecule type" value="Genomic_DNA"/>
</dbReference>
<reference evidence="3 4" key="1">
    <citation type="submission" date="2014-09" db="EMBL/GenBank/DDBJ databases">
        <authorList>
            <person name="Magalhaes I.L.F."/>
            <person name="Oliveira U."/>
            <person name="Santos F.R."/>
            <person name="Vidigal T.H.D.A."/>
            <person name="Brescovit A.D."/>
            <person name="Santos A.J."/>
        </authorList>
    </citation>
    <scope>NUCLEOTIDE SEQUENCE [LARGE SCALE GENOMIC DNA]</scope>
</reference>
<feature type="compositionally biased region" description="Polar residues" evidence="2">
    <location>
        <begin position="144"/>
        <end position="161"/>
    </location>
</feature>
<dbReference type="Pfam" id="PF09184">
    <property type="entry name" value="PPP4R2"/>
    <property type="match status" value="1"/>
</dbReference>
<feature type="compositionally biased region" description="Polar residues" evidence="2">
    <location>
        <begin position="525"/>
        <end position="538"/>
    </location>
</feature>
<feature type="compositionally biased region" description="Low complexity" evidence="2">
    <location>
        <begin position="461"/>
        <end position="483"/>
    </location>
</feature>
<feature type="region of interest" description="Disordered" evidence="2">
    <location>
        <begin position="1"/>
        <end position="30"/>
    </location>
</feature>
<evidence type="ECO:0000313" key="3">
    <source>
        <dbReference type="EMBL" id="CEH16826.1"/>
    </source>
</evidence>
<dbReference type="GO" id="GO:0005737">
    <property type="term" value="C:cytoplasm"/>
    <property type="evidence" value="ECO:0007669"/>
    <property type="project" value="TreeGrafter"/>
</dbReference>
<feature type="compositionally biased region" description="Low complexity" evidence="2">
    <location>
        <begin position="608"/>
        <end position="627"/>
    </location>
</feature>
<feature type="compositionally biased region" description="Basic and acidic residues" evidence="2">
    <location>
        <begin position="484"/>
        <end position="499"/>
    </location>
</feature>
<dbReference type="Proteomes" id="UP000054845">
    <property type="component" value="Unassembled WGS sequence"/>
</dbReference>
<feature type="compositionally biased region" description="Low complexity" evidence="2">
    <location>
        <begin position="162"/>
        <end position="174"/>
    </location>
</feature>
<sequence>MSSSTSPAAAQASSSGSGSGSGSSVGMVSSSAQANALGIPSSSSSTALLSLSPTHQQALQQISSTDQLPEDLDWKEMKSAMIAHLRCVVEQWDTRFERGREIHRAARSVASLDAVQVQQMQQQQRMQGQTSQPNGDHLERPPINTLSDAESASTLQSVHQPSASASASASAATTTDDDDDVVLPADLSNFYPSKTRAPLSKPWYGTWGLHLEGQALEDEVQDVCARIEAFDEAPFTIQRLAELMLKPNEHARTVSKYLSSLKRVLSVTASHASFLDIESTHSANVPSTDANGSGSGSGMVGGTYAREGSIFSETGSTSTPSSVGSYDTLAPLSNPIFSPIPFLIRPSSEEAPQPSSSQLDLDLNLTSSSHPNAFEAVGASTNADEAMGLDLGLGLGLGLEGAANGNENEDGNVAAKRGFGLHGAGAGVGGPGAELAGADRTTSDAQRLAQAQGRGTGAPGTPGAIGSASTSVSNPSSSLVESTPVEHPEAQQAHAKDMAAGKLAAKDAGANTSAKSTRMDDDLIGTSSNGNEHATQRSNGDFASTTGHSANSIVGATTSAGAGTGTGTGVATAAVGGGARAPNVPTVPLGVPKGKVDELDDVENHLSTTTTTTGGLAPLGSSAAASTAEEKRAEGNEMQVDGDGMLNMDRQQQEQEEEGKRTKRSRA</sequence>
<comment type="similarity">
    <text evidence="1">Belongs to the PPP4R2 family.</text>
</comment>
<dbReference type="STRING" id="401625.A0A0N7LAK3"/>
<dbReference type="InterPro" id="IPR015267">
    <property type="entry name" value="PPP4R2"/>
</dbReference>
<dbReference type="PANTHER" id="PTHR16487:SF0">
    <property type="entry name" value="PROTEIN PHOSPHATASE 4 REGULATORY SUBUNIT 2-RELATED"/>
    <property type="match status" value="1"/>
</dbReference>
<feature type="region of interest" description="Disordered" evidence="2">
    <location>
        <begin position="431"/>
        <end position="538"/>
    </location>
</feature>
<evidence type="ECO:0000256" key="2">
    <source>
        <dbReference type="SAM" id="MobiDB-lite"/>
    </source>
</evidence>
<feature type="region of interest" description="Disordered" evidence="2">
    <location>
        <begin position="113"/>
        <end position="179"/>
    </location>
</feature>
<feature type="region of interest" description="Disordered" evidence="2">
    <location>
        <begin position="607"/>
        <end position="667"/>
    </location>
</feature>
<dbReference type="PANTHER" id="PTHR16487">
    <property type="entry name" value="PPP4R2-RELATED PROTEIN"/>
    <property type="match status" value="1"/>
</dbReference>
<evidence type="ECO:0000256" key="1">
    <source>
        <dbReference type="ARBA" id="ARBA00009207"/>
    </source>
</evidence>
<name>A0A0N7LAK3_9BASI</name>
<dbReference type="GO" id="GO:0030289">
    <property type="term" value="C:protein phosphatase 4 complex"/>
    <property type="evidence" value="ECO:0007669"/>
    <property type="project" value="InterPro"/>
</dbReference>
<keyword evidence="4" id="KW-1185">Reference proteome</keyword>
<feature type="compositionally biased region" description="Low complexity" evidence="2">
    <location>
        <begin position="1"/>
        <end position="16"/>
    </location>
</feature>